<feature type="compositionally biased region" description="Basic and acidic residues" evidence="8">
    <location>
        <begin position="456"/>
        <end position="466"/>
    </location>
</feature>
<keyword evidence="9" id="KW-0472">Membrane</keyword>
<keyword evidence="5" id="KW-0496">Mitochondrion</keyword>
<dbReference type="Proteomes" id="UP000006038">
    <property type="component" value="Chromosome 1"/>
</dbReference>
<dbReference type="eggNOG" id="KOG2989">
    <property type="taxonomic scope" value="Eukaryota"/>
</dbReference>
<dbReference type="GO" id="GO:0005739">
    <property type="term" value="C:mitochondrion"/>
    <property type="evidence" value="ECO:0007669"/>
    <property type="project" value="UniProtKB-SubCell"/>
</dbReference>
<dbReference type="GO" id="GO:0046872">
    <property type="term" value="F:metal ion binding"/>
    <property type="evidence" value="ECO:0007669"/>
    <property type="project" value="UniProtKB-KW"/>
</dbReference>
<evidence type="ECO:0000256" key="5">
    <source>
        <dbReference type="ARBA" id="ARBA00023128"/>
    </source>
</evidence>
<dbReference type="GO" id="GO:0071006">
    <property type="term" value="C:U2-type catalytic step 1 spliceosome"/>
    <property type="evidence" value="ECO:0007669"/>
    <property type="project" value="UniProtKB-UniRule"/>
</dbReference>
<dbReference type="InterPro" id="IPR043701">
    <property type="entry name" value="Yju2"/>
</dbReference>
<keyword evidence="7" id="KW-0507">mRNA processing</keyword>
<dbReference type="Pfam" id="PF02636">
    <property type="entry name" value="Methyltransf_28"/>
    <property type="match status" value="2"/>
</dbReference>
<keyword evidence="4" id="KW-0808">Transferase</keyword>
<evidence type="ECO:0000256" key="4">
    <source>
        <dbReference type="ARBA" id="ARBA00022679"/>
    </source>
</evidence>
<evidence type="ECO:0000256" key="6">
    <source>
        <dbReference type="ARBA" id="ARBA00048612"/>
    </source>
</evidence>
<dbReference type="PANTHER" id="PTHR12049:SF7">
    <property type="entry name" value="PROTEIN ARGININE METHYLTRANSFERASE NDUFAF7, MITOCHONDRIAL"/>
    <property type="match status" value="1"/>
</dbReference>
<evidence type="ECO:0000256" key="3">
    <source>
        <dbReference type="ARBA" id="ARBA00022603"/>
    </source>
</evidence>
<feature type="binding site" evidence="7">
    <location>
        <position position="258"/>
    </location>
    <ligand>
        <name>Zn(2+)</name>
        <dbReference type="ChEBI" id="CHEBI:29105"/>
    </ligand>
</feature>
<feature type="region of interest" description="Disordered" evidence="8">
    <location>
        <begin position="393"/>
        <end position="477"/>
    </location>
</feature>
<dbReference type="SUPFAM" id="SSF53335">
    <property type="entry name" value="S-adenosyl-L-methionine-dependent methyltransferases"/>
    <property type="match status" value="1"/>
</dbReference>
<feature type="binding site" evidence="7">
    <location>
        <position position="224"/>
    </location>
    <ligand>
        <name>Zn(2+)</name>
        <dbReference type="ChEBI" id="CHEBI:29105"/>
    </ligand>
</feature>
<evidence type="ECO:0000256" key="2">
    <source>
        <dbReference type="ARBA" id="ARBA00005891"/>
    </source>
</evidence>
<dbReference type="GO" id="GO:0000349">
    <property type="term" value="P:generation of catalytic spliceosome for first transesterification step"/>
    <property type="evidence" value="ECO:0007669"/>
    <property type="project" value="UniProtKB-UniRule"/>
</dbReference>
<comment type="subcellular location">
    <subcellularLocation>
        <location evidence="1">Mitochondrion</location>
    </subcellularLocation>
    <subcellularLocation>
        <location evidence="7">Nucleus</location>
    </subcellularLocation>
</comment>
<keyword evidence="7" id="KW-0747">Spliceosome</keyword>
<comment type="function">
    <text evidence="7">Part of the spliceosome which catalyzes two sequential transesterification reactions, first the excision of the non-coding intron from pre-mRNA and then the ligation of the coding exons to form the mature mRNA. Plays a role in stabilizing the structure of the spliceosome catalytic core and docking of the branch helix into the active site, producing 5'-exon and lariat intron-3'-intermediates.</text>
</comment>
<dbReference type="InterPro" id="IPR003788">
    <property type="entry name" value="NDUFAF7"/>
</dbReference>
<dbReference type="STRING" id="4533.J3L1G5"/>
<keyword evidence="7" id="KW-0539">Nucleus</keyword>
<feature type="chain" id="PRO_5003773321" description="Splicing factor YJU2" evidence="10">
    <location>
        <begin position="18"/>
        <end position="921"/>
    </location>
</feature>
<proteinExistence type="inferred from homology"/>
<dbReference type="EnsemblPlants" id="OB01G30710.1">
    <property type="protein sequence ID" value="OB01G30710.1"/>
    <property type="gene ID" value="OB01G30710"/>
</dbReference>
<keyword evidence="9" id="KW-1133">Transmembrane helix</keyword>
<comment type="catalytic activity">
    <reaction evidence="6">
        <text>L-arginyl-[protein] + 2 S-adenosyl-L-methionine = N(omega),N(omega)'-dimethyl-L-arginyl-[protein] + 2 S-adenosyl-L-homocysteine + 2 H(+)</text>
        <dbReference type="Rhea" id="RHEA:48108"/>
        <dbReference type="Rhea" id="RHEA-COMP:10532"/>
        <dbReference type="Rhea" id="RHEA-COMP:11992"/>
        <dbReference type="ChEBI" id="CHEBI:15378"/>
        <dbReference type="ChEBI" id="CHEBI:29965"/>
        <dbReference type="ChEBI" id="CHEBI:57856"/>
        <dbReference type="ChEBI" id="CHEBI:59789"/>
        <dbReference type="ChEBI" id="CHEBI:88221"/>
        <dbReference type="EC" id="2.1.1.320"/>
    </reaction>
</comment>
<keyword evidence="12" id="KW-1185">Reference proteome</keyword>
<reference evidence="11" key="2">
    <citation type="submission" date="2013-04" db="UniProtKB">
        <authorList>
            <consortium name="EnsemblPlants"/>
        </authorList>
    </citation>
    <scope>IDENTIFICATION</scope>
</reference>
<dbReference type="HAMAP" id="MF_03226">
    <property type="entry name" value="YJU2"/>
    <property type="match status" value="1"/>
</dbReference>
<evidence type="ECO:0000313" key="12">
    <source>
        <dbReference type="Proteomes" id="UP000006038"/>
    </source>
</evidence>
<evidence type="ECO:0000256" key="10">
    <source>
        <dbReference type="SAM" id="SignalP"/>
    </source>
</evidence>
<evidence type="ECO:0000256" key="1">
    <source>
        <dbReference type="ARBA" id="ARBA00004173"/>
    </source>
</evidence>
<reference evidence="11" key="1">
    <citation type="journal article" date="2013" name="Nat. Commun.">
        <title>Whole-genome sequencing of Oryza brachyantha reveals mechanisms underlying Oryza genome evolution.</title>
        <authorList>
            <person name="Chen J."/>
            <person name="Huang Q."/>
            <person name="Gao D."/>
            <person name="Wang J."/>
            <person name="Lang Y."/>
            <person name="Liu T."/>
            <person name="Li B."/>
            <person name="Bai Z."/>
            <person name="Luis Goicoechea J."/>
            <person name="Liang C."/>
            <person name="Chen C."/>
            <person name="Zhang W."/>
            <person name="Sun S."/>
            <person name="Liao Y."/>
            <person name="Zhang X."/>
            <person name="Yang L."/>
            <person name="Song C."/>
            <person name="Wang M."/>
            <person name="Shi J."/>
            <person name="Liu G."/>
            <person name="Liu J."/>
            <person name="Zhou H."/>
            <person name="Zhou W."/>
            <person name="Yu Q."/>
            <person name="An N."/>
            <person name="Chen Y."/>
            <person name="Cai Q."/>
            <person name="Wang B."/>
            <person name="Liu B."/>
            <person name="Min J."/>
            <person name="Huang Y."/>
            <person name="Wu H."/>
            <person name="Li Z."/>
            <person name="Zhang Y."/>
            <person name="Yin Y."/>
            <person name="Song W."/>
            <person name="Jiang J."/>
            <person name="Jackson S.A."/>
            <person name="Wing R.A."/>
            <person name="Wang J."/>
            <person name="Chen M."/>
        </authorList>
    </citation>
    <scope>NUCLEOTIDE SEQUENCE [LARGE SCALE GENOMIC DNA]</scope>
    <source>
        <strain evidence="11">cv. IRGC 101232</strain>
    </source>
</reference>
<dbReference type="InterPro" id="IPR038375">
    <property type="entry name" value="NDUFAF7_sf"/>
</dbReference>
<dbReference type="Pfam" id="PF04502">
    <property type="entry name" value="Saf4_Yju2"/>
    <property type="match status" value="1"/>
</dbReference>
<keyword evidence="10" id="KW-0732">Signal</keyword>
<keyword evidence="7" id="KW-0508">mRNA splicing</keyword>
<dbReference type="eggNOG" id="KOG1441">
    <property type="taxonomic scope" value="Eukaryota"/>
</dbReference>
<evidence type="ECO:0000313" key="11">
    <source>
        <dbReference type="EnsemblPlants" id="OB01G30710.1"/>
    </source>
</evidence>
<keyword evidence="7" id="KW-0862">Zinc</keyword>
<feature type="signal peptide" evidence="10">
    <location>
        <begin position="1"/>
        <end position="17"/>
    </location>
</feature>
<feature type="transmembrane region" description="Helical" evidence="9">
    <location>
        <begin position="90"/>
        <end position="112"/>
    </location>
</feature>
<dbReference type="HOGENOM" id="CLU_316737_0_0_1"/>
<feature type="transmembrane region" description="Helical" evidence="9">
    <location>
        <begin position="124"/>
        <end position="148"/>
    </location>
</feature>
<dbReference type="GO" id="GO:0035243">
    <property type="term" value="F:protein-arginine omega-N symmetric methyltransferase activity"/>
    <property type="evidence" value="ECO:0007669"/>
    <property type="project" value="UniProtKB-EC"/>
</dbReference>
<name>J3L1G5_ORYBR</name>
<dbReference type="Gene3D" id="3.40.50.12710">
    <property type="match status" value="2"/>
</dbReference>
<comment type="similarity">
    <text evidence="2">Belongs to the NDUFAF7 family.</text>
</comment>
<organism evidence="11">
    <name type="scientific">Oryza brachyantha</name>
    <name type="common">malo sina</name>
    <dbReference type="NCBI Taxonomy" id="4533"/>
    <lineage>
        <taxon>Eukaryota</taxon>
        <taxon>Viridiplantae</taxon>
        <taxon>Streptophyta</taxon>
        <taxon>Embryophyta</taxon>
        <taxon>Tracheophyta</taxon>
        <taxon>Spermatophyta</taxon>
        <taxon>Magnoliopsida</taxon>
        <taxon>Liliopsida</taxon>
        <taxon>Poales</taxon>
        <taxon>Poaceae</taxon>
        <taxon>BOP clade</taxon>
        <taxon>Oryzoideae</taxon>
        <taxon>Oryzeae</taxon>
        <taxon>Oryzinae</taxon>
        <taxon>Oryza</taxon>
    </lineage>
</organism>
<accession>J3L1G5</accession>
<keyword evidence="3" id="KW-0489">Methyltransferase</keyword>
<dbReference type="AlphaFoldDB" id="J3L1G5"/>
<dbReference type="eggNOG" id="KOG2901">
    <property type="taxonomic scope" value="Eukaryota"/>
</dbReference>
<feature type="transmembrane region" description="Helical" evidence="9">
    <location>
        <begin position="168"/>
        <end position="190"/>
    </location>
</feature>
<dbReference type="PANTHER" id="PTHR12049">
    <property type="entry name" value="PROTEIN ARGININE METHYLTRANSFERASE NDUFAF7, MITOCHONDRIAL"/>
    <property type="match status" value="1"/>
</dbReference>
<keyword evidence="9" id="KW-0812">Transmembrane</keyword>
<evidence type="ECO:0000256" key="8">
    <source>
        <dbReference type="SAM" id="MobiDB-lite"/>
    </source>
</evidence>
<feature type="binding site" evidence="7">
    <location>
        <position position="261"/>
    </location>
    <ligand>
        <name>Zn(2+)</name>
        <dbReference type="ChEBI" id="CHEBI:29105"/>
    </ligand>
</feature>
<dbReference type="GO" id="GO:0032259">
    <property type="term" value="P:methylation"/>
    <property type="evidence" value="ECO:0007669"/>
    <property type="project" value="UniProtKB-KW"/>
</dbReference>
<feature type="compositionally biased region" description="Polar residues" evidence="8">
    <location>
        <begin position="406"/>
        <end position="436"/>
    </location>
</feature>
<feature type="binding site" evidence="7">
    <location>
        <position position="221"/>
    </location>
    <ligand>
        <name>Zn(2+)</name>
        <dbReference type="ChEBI" id="CHEBI:29105"/>
    </ligand>
</feature>
<dbReference type="InterPro" id="IPR029063">
    <property type="entry name" value="SAM-dependent_MTases_sf"/>
</dbReference>
<protein>
    <recommendedName>
        <fullName evidence="7">Splicing factor YJU2</fullName>
    </recommendedName>
</protein>
<sequence>MSCFFTLFSLPLPSLSALPAGAGAVSGRPTRAATTCYTWPVRVSGSHGRHELVRPASELLARITGGLVELGNIARFSPVSASLAAIKSVLLSYAYVSIWITLGFLVIVYYTLDPKMCNCPFPVSITMIHMVFSAFLAVVLISVVRIVAVPALLPSLYTASIVPIVTLYALSLCFSNSAYIYLFVSFIQMLKALMPVVIPRRRQPKNQQIKVRMMLPMSIRCGTCGTYIYKGTKFNSRKEDVEGEKYLGIQIFRFYFKCTKCSAEITFKTDPQNSDYTVESGASRNFEPWREEDEVADKEKRKRDEEEMGDAMRALENRAMDSKQDMDILAALEEMRSMKSRHAGVTVDQMLEILKQSAHDKEEKTVAELDEEDEKLIKSITFHNSKDYVKRIEDDDDDDEDLAIPGQSSSTSKMNGSSESAVNPTDVLTKTSGSENANKEGNKSWPSKMPKFIVKPKSDPSKKQKTETVATPDNGKAPIVEIKSEPAQNNVLQSLCQNYDSDENLSSLVFQFAIIRFISGSLLFRFLDEHSHEPSSDSELVKHLKSIIKFRSGPISVAEYMEEVLTNPQSGFYINRDVFGTSGDFVTSPEVSQMFGEMIGVWAMCLWEQMGQPEKVNLIELGPGRGTLLADLLRGSAKFVNFTKAIDINLVECSPTLQKVQYNTLKCEDETIGVETRTVSKLCGAPVHWHASLEQPTASLLYLSKRCGWASSEELDKVEHIEVCPKAMEITEQIADRISSDGGGALIIDYGKDGIVSDSLQAIRKHKFVHILDDPGSADLSAYVDFASIRHSAKEASDDISVHGPMTQSQFLGSLGINFRVEALLQNCTEEQAESLRTGYWRLVGDGEAPFWEGPDDQTPIGMGTRKGVYYFVLAAREELAGLTFHLHRFLRARIGGCIAVSGTIPELLVCNLEIQAMHIV</sequence>
<evidence type="ECO:0000256" key="9">
    <source>
        <dbReference type="SAM" id="Phobius"/>
    </source>
</evidence>
<comment type="subunit">
    <text evidence="7">Component of the spliceosome. Present in the activated B complex, the catalytically activated B* complex which catalyzes the branching, the catalytic step 1 C complex catalyzing the exon ligation, and the postcatalytic P complex containing the ligated exons (mRNA) and the excised lariat intron.</text>
</comment>
<keyword evidence="7" id="KW-0479">Metal-binding</keyword>
<dbReference type="InterPro" id="IPR007590">
    <property type="entry name" value="Saf4/Yju2"/>
</dbReference>
<evidence type="ECO:0000256" key="7">
    <source>
        <dbReference type="HAMAP-Rule" id="MF_03226"/>
    </source>
</evidence>
<feature type="region of interest" description="Disordered" evidence="8">
    <location>
        <begin position="287"/>
        <end position="308"/>
    </location>
</feature>
<comment type="similarity">
    <text evidence="7">Belongs to the CWC16 family. YJU2 subfamily.</text>
</comment>
<dbReference type="GO" id="GO:0032981">
    <property type="term" value="P:mitochondrial respiratory chain complex I assembly"/>
    <property type="evidence" value="ECO:0007669"/>
    <property type="project" value="TreeGrafter"/>
</dbReference>
<dbReference type="Gramene" id="OB01G30710.1">
    <property type="protein sequence ID" value="OB01G30710.1"/>
    <property type="gene ID" value="OB01G30710"/>
</dbReference>